<gene>
    <name evidence="1" type="ORF">HMPREF9695_01377</name>
</gene>
<keyword evidence="2" id="KW-1185">Reference proteome</keyword>
<proteinExistence type="predicted"/>
<dbReference type="AlphaFoldDB" id="K8PCZ4"/>
<comment type="caution">
    <text evidence="1">The sequence shown here is derived from an EMBL/GenBank/DDBJ whole genome shotgun (WGS) entry which is preliminary data.</text>
</comment>
<organism evidence="1 2">
    <name type="scientific">Afipia broomeae ATCC 49717</name>
    <dbReference type="NCBI Taxonomy" id="883078"/>
    <lineage>
        <taxon>Bacteria</taxon>
        <taxon>Pseudomonadati</taxon>
        <taxon>Pseudomonadota</taxon>
        <taxon>Alphaproteobacteria</taxon>
        <taxon>Hyphomicrobiales</taxon>
        <taxon>Nitrobacteraceae</taxon>
        <taxon>Afipia</taxon>
    </lineage>
</organism>
<dbReference type="PATRIC" id="fig|883078.3.peg.1409"/>
<protein>
    <submittedName>
        <fullName evidence="1">Uncharacterized protein</fullName>
    </submittedName>
</protein>
<sequence length="155" mass="16399">MGTIVSNKILHVRHRIGIGRAFATGVLILAGLGVSAHAQDAQTVERTAKGATAKPIRVGVYLNVQPDCSSGVLPTIRLLSPPANGTVEVKRGKVTATNYKQCLALEVPGYVAFYKSKTDFIGVDVVTLEVKYPNGRTEVQKISVTVGDGKGGRNI</sequence>
<dbReference type="EMBL" id="AGWX01000002">
    <property type="protein sequence ID" value="EKS39416.1"/>
    <property type="molecule type" value="Genomic_DNA"/>
</dbReference>
<dbReference type="RefSeq" id="WP_006020095.1">
    <property type="nucleotide sequence ID" value="NZ_KB375282.1"/>
</dbReference>
<name>K8PCZ4_9BRAD</name>
<dbReference type="eggNOG" id="ENOG50337QV">
    <property type="taxonomic scope" value="Bacteria"/>
</dbReference>
<dbReference type="HOGENOM" id="CLU_145373_0_0_5"/>
<evidence type="ECO:0000313" key="1">
    <source>
        <dbReference type="EMBL" id="EKS39416.1"/>
    </source>
</evidence>
<evidence type="ECO:0000313" key="2">
    <source>
        <dbReference type="Proteomes" id="UP000001096"/>
    </source>
</evidence>
<accession>K8PCZ4</accession>
<reference evidence="1 2" key="1">
    <citation type="submission" date="2012-04" db="EMBL/GenBank/DDBJ databases">
        <title>The Genome Sequence of Afipia broomeae ATCC 49717.</title>
        <authorList>
            <consortium name="The Broad Institute Genome Sequencing Platform"/>
            <person name="Earl A."/>
            <person name="Ward D."/>
            <person name="Feldgarden M."/>
            <person name="Gevers D."/>
            <person name="Huys G."/>
            <person name="Walker B."/>
            <person name="Young S.K."/>
            <person name="Zeng Q."/>
            <person name="Gargeya S."/>
            <person name="Fitzgerald M."/>
            <person name="Haas B."/>
            <person name="Abouelleil A."/>
            <person name="Alvarado L."/>
            <person name="Arachchi H.M."/>
            <person name="Berlin A."/>
            <person name="Chapman S.B."/>
            <person name="Goldberg J."/>
            <person name="Griggs A."/>
            <person name="Gujja S."/>
            <person name="Hansen M."/>
            <person name="Howarth C."/>
            <person name="Imamovic A."/>
            <person name="Larimer J."/>
            <person name="McCowen C."/>
            <person name="Montmayeur A."/>
            <person name="Murphy C."/>
            <person name="Neiman D."/>
            <person name="Pearson M."/>
            <person name="Priest M."/>
            <person name="Roberts A."/>
            <person name="Saif S."/>
            <person name="Shea T."/>
            <person name="Sisk P."/>
            <person name="Sykes S."/>
            <person name="Wortman J."/>
            <person name="Nusbaum C."/>
            <person name="Birren B."/>
        </authorList>
    </citation>
    <scope>NUCLEOTIDE SEQUENCE [LARGE SCALE GENOMIC DNA]</scope>
    <source>
        <strain evidence="1 2">ATCC 49717</strain>
    </source>
</reference>
<dbReference type="Proteomes" id="UP000001096">
    <property type="component" value="Unassembled WGS sequence"/>
</dbReference>